<gene>
    <name evidence="2" type="ORF">GMARGA_LOCUS24672</name>
</gene>
<protein>
    <submittedName>
        <fullName evidence="2">16147_t:CDS:1</fullName>
    </submittedName>
</protein>
<comment type="caution">
    <text evidence="2">The sequence shown here is derived from an EMBL/GenBank/DDBJ whole genome shotgun (WGS) entry which is preliminary data.</text>
</comment>
<evidence type="ECO:0000256" key="1">
    <source>
        <dbReference type="SAM" id="MobiDB-lite"/>
    </source>
</evidence>
<reference evidence="2 3" key="1">
    <citation type="submission" date="2021-06" db="EMBL/GenBank/DDBJ databases">
        <authorList>
            <person name="Kallberg Y."/>
            <person name="Tangrot J."/>
            <person name="Rosling A."/>
        </authorList>
    </citation>
    <scope>NUCLEOTIDE SEQUENCE [LARGE SCALE GENOMIC DNA]</scope>
    <source>
        <strain evidence="2 3">120-4 pot B 10/14</strain>
    </source>
</reference>
<keyword evidence="3" id="KW-1185">Reference proteome</keyword>
<evidence type="ECO:0000313" key="3">
    <source>
        <dbReference type="Proteomes" id="UP000789901"/>
    </source>
</evidence>
<feature type="non-terminal residue" evidence="2">
    <location>
        <position position="114"/>
    </location>
</feature>
<sequence length="114" mass="13633">MSKLRAKIIYKHHQQQNFKLYTNLEATTTLDTNKSNSNTNNKNGNEMTNENNNEMPNKNQLYPNEFNNEDNEEYSKLEEEIYKNNKEFISEKDFGEYLQGWAELLKEKQDNEDQ</sequence>
<dbReference type="Proteomes" id="UP000789901">
    <property type="component" value="Unassembled WGS sequence"/>
</dbReference>
<feature type="region of interest" description="Disordered" evidence="1">
    <location>
        <begin position="29"/>
        <end position="74"/>
    </location>
</feature>
<feature type="compositionally biased region" description="Low complexity" evidence="1">
    <location>
        <begin position="32"/>
        <end position="59"/>
    </location>
</feature>
<accession>A0ABN7VZT5</accession>
<proteinExistence type="predicted"/>
<name>A0ABN7VZT5_GIGMA</name>
<organism evidence="2 3">
    <name type="scientific">Gigaspora margarita</name>
    <dbReference type="NCBI Taxonomy" id="4874"/>
    <lineage>
        <taxon>Eukaryota</taxon>
        <taxon>Fungi</taxon>
        <taxon>Fungi incertae sedis</taxon>
        <taxon>Mucoromycota</taxon>
        <taxon>Glomeromycotina</taxon>
        <taxon>Glomeromycetes</taxon>
        <taxon>Diversisporales</taxon>
        <taxon>Gigasporaceae</taxon>
        <taxon>Gigaspora</taxon>
    </lineage>
</organism>
<dbReference type="EMBL" id="CAJVQB010026318">
    <property type="protein sequence ID" value="CAG8808269.1"/>
    <property type="molecule type" value="Genomic_DNA"/>
</dbReference>
<evidence type="ECO:0000313" key="2">
    <source>
        <dbReference type="EMBL" id="CAG8808269.1"/>
    </source>
</evidence>